<dbReference type="PANTHER" id="PTHR33332">
    <property type="entry name" value="REVERSE TRANSCRIPTASE DOMAIN-CONTAINING PROTEIN"/>
    <property type="match status" value="1"/>
</dbReference>
<gene>
    <name evidence="1" type="ORF">MCOR_30042</name>
</gene>
<protein>
    <submittedName>
        <fullName evidence="1">Uncharacterized protein</fullName>
    </submittedName>
</protein>
<dbReference type="OrthoDB" id="6154697at2759"/>
<dbReference type="Proteomes" id="UP000507470">
    <property type="component" value="Unassembled WGS sequence"/>
</dbReference>
<evidence type="ECO:0000313" key="2">
    <source>
        <dbReference type="Proteomes" id="UP000507470"/>
    </source>
</evidence>
<name>A0A6J8CGW8_MYTCO</name>
<proteinExistence type="predicted"/>
<dbReference type="EMBL" id="CACVKT020005492">
    <property type="protein sequence ID" value="CAC5395365.1"/>
    <property type="molecule type" value="Genomic_DNA"/>
</dbReference>
<accession>A0A6J8CGW8</accession>
<organism evidence="1 2">
    <name type="scientific">Mytilus coruscus</name>
    <name type="common">Sea mussel</name>
    <dbReference type="NCBI Taxonomy" id="42192"/>
    <lineage>
        <taxon>Eukaryota</taxon>
        <taxon>Metazoa</taxon>
        <taxon>Spiralia</taxon>
        <taxon>Lophotrochozoa</taxon>
        <taxon>Mollusca</taxon>
        <taxon>Bivalvia</taxon>
        <taxon>Autobranchia</taxon>
        <taxon>Pteriomorphia</taxon>
        <taxon>Mytilida</taxon>
        <taxon>Mytiloidea</taxon>
        <taxon>Mytilidae</taxon>
        <taxon>Mytilinae</taxon>
        <taxon>Mytilus</taxon>
    </lineage>
</organism>
<dbReference type="AlphaFoldDB" id="A0A6J8CGW8"/>
<evidence type="ECO:0000313" key="1">
    <source>
        <dbReference type="EMBL" id="CAC5395365.1"/>
    </source>
</evidence>
<keyword evidence="2" id="KW-1185">Reference proteome</keyword>
<sequence>MQATNKRSKTDFTYKMKGESLEKVSHQPYLGVELCNNMKYNLHIDQTCKKASRVLGFLKRNLKHCPPSVKERAYTSLVRPKLEYCSTVWNPHTNNNINKLESVQKNAARFVLNKPHDYKKPDSTTEMVKHLNWETLDQRRKISDVILLYKVVHHLIIVPIQHHPNMAEIKSTRHSHAWKLQTIWTNVNVYKYSFFPRTIILWNQLPPPVIAVPELDAFKVAVREYTKLPQNFTVYIRLFF</sequence>
<reference evidence="1 2" key="1">
    <citation type="submission" date="2020-06" db="EMBL/GenBank/DDBJ databases">
        <authorList>
            <person name="Li R."/>
            <person name="Bekaert M."/>
        </authorList>
    </citation>
    <scope>NUCLEOTIDE SEQUENCE [LARGE SCALE GENOMIC DNA]</scope>
    <source>
        <strain evidence="2">wild</strain>
    </source>
</reference>